<organism evidence="2 3">
    <name type="scientific">Caenispirillum salinarum AK4</name>
    <dbReference type="NCBI Taxonomy" id="1238182"/>
    <lineage>
        <taxon>Bacteria</taxon>
        <taxon>Pseudomonadati</taxon>
        <taxon>Pseudomonadota</taxon>
        <taxon>Alphaproteobacteria</taxon>
        <taxon>Rhodospirillales</taxon>
        <taxon>Novispirillaceae</taxon>
        <taxon>Caenispirillum</taxon>
    </lineage>
</organism>
<name>K9GYU8_9PROT</name>
<protein>
    <recommendedName>
        <fullName evidence="4">ZIP Zinc transporter</fullName>
    </recommendedName>
</protein>
<dbReference type="eggNOG" id="ENOG502Z7VW">
    <property type="taxonomic scope" value="Bacteria"/>
</dbReference>
<feature type="transmembrane region" description="Helical" evidence="1">
    <location>
        <begin position="182"/>
        <end position="200"/>
    </location>
</feature>
<keyword evidence="1" id="KW-1133">Transmembrane helix</keyword>
<proteinExistence type="predicted"/>
<dbReference type="EMBL" id="ANHY01000008">
    <property type="protein sequence ID" value="EKV30472.1"/>
    <property type="molecule type" value="Genomic_DNA"/>
</dbReference>
<keyword evidence="1" id="KW-0472">Membrane</keyword>
<sequence>MVARRHGRMDTLPALLALLPLLAAHAFAGRLKALDVRPRSRWLSAAGGVSVAYVFVHILPELAAVEAHLADATPDHLPVGELAVYTVALAGLTGFYGLERLIIAHRPGPRDADRPEAPPPGIFALHLGSFALYNVLIGYLLLHREQPGLWSLALYAAAMTLHLVVVDRGLATHHGRAYRRTGRWVLVTALAAGFGVGLAVDVSEAVLAAFFALLAGATILNVMKEELPDEQASRFGPFLIGAAGFAALLMAAA</sequence>
<reference evidence="2 3" key="1">
    <citation type="journal article" date="2013" name="Genome Announc.">
        <title>Draft Genome Sequence of an Alphaproteobacterium, Caenispirillum salinarum AK4(T), Isolated from a Solar Saltern.</title>
        <authorList>
            <person name="Khatri I."/>
            <person name="Singh A."/>
            <person name="Korpole S."/>
            <person name="Pinnaka A.K."/>
            <person name="Subramanian S."/>
        </authorList>
    </citation>
    <scope>NUCLEOTIDE SEQUENCE [LARGE SCALE GENOMIC DNA]</scope>
    <source>
        <strain evidence="2 3">AK4</strain>
    </source>
</reference>
<dbReference type="AlphaFoldDB" id="K9GYU8"/>
<dbReference type="Proteomes" id="UP000009881">
    <property type="component" value="Unassembled WGS sequence"/>
</dbReference>
<evidence type="ECO:0008006" key="4">
    <source>
        <dbReference type="Google" id="ProtNLM"/>
    </source>
</evidence>
<feature type="transmembrane region" description="Helical" evidence="1">
    <location>
        <begin position="235"/>
        <end position="252"/>
    </location>
</feature>
<gene>
    <name evidence="2" type="ORF">C882_4431</name>
</gene>
<evidence type="ECO:0000313" key="2">
    <source>
        <dbReference type="EMBL" id="EKV30472.1"/>
    </source>
</evidence>
<feature type="transmembrane region" description="Helical" evidence="1">
    <location>
        <begin position="82"/>
        <end position="102"/>
    </location>
</feature>
<evidence type="ECO:0000256" key="1">
    <source>
        <dbReference type="SAM" id="Phobius"/>
    </source>
</evidence>
<evidence type="ECO:0000313" key="3">
    <source>
        <dbReference type="Proteomes" id="UP000009881"/>
    </source>
</evidence>
<keyword evidence="3" id="KW-1185">Reference proteome</keyword>
<dbReference type="PATRIC" id="fig|1238182.3.peg.2093"/>
<dbReference type="STRING" id="1238182.C882_4431"/>
<feature type="transmembrane region" description="Helical" evidence="1">
    <location>
        <begin position="206"/>
        <end position="223"/>
    </location>
</feature>
<keyword evidence="1" id="KW-0812">Transmembrane</keyword>
<feature type="transmembrane region" description="Helical" evidence="1">
    <location>
        <begin position="148"/>
        <end position="170"/>
    </location>
</feature>
<accession>K9GYU8</accession>
<feature type="transmembrane region" description="Helical" evidence="1">
    <location>
        <begin position="123"/>
        <end position="142"/>
    </location>
</feature>
<comment type="caution">
    <text evidence="2">The sequence shown here is derived from an EMBL/GenBank/DDBJ whole genome shotgun (WGS) entry which is preliminary data.</text>
</comment>